<reference evidence="2 3" key="1">
    <citation type="submission" date="2016-10" db="EMBL/GenBank/DDBJ databases">
        <authorList>
            <person name="Varghese N."/>
            <person name="Submissions S."/>
        </authorList>
    </citation>
    <scope>NUCLEOTIDE SEQUENCE [LARGE SCALE GENOMIC DNA]</scope>
    <source>
        <strain evidence="2 3">22B</strain>
    </source>
</reference>
<evidence type="ECO:0000256" key="1">
    <source>
        <dbReference type="SAM" id="Phobius"/>
    </source>
</evidence>
<dbReference type="EMBL" id="FOSF01000029">
    <property type="protein sequence ID" value="SFK13786.1"/>
    <property type="molecule type" value="Genomic_DNA"/>
</dbReference>
<keyword evidence="1" id="KW-0472">Membrane</keyword>
<protein>
    <submittedName>
        <fullName evidence="2">Uncharacterized protein</fullName>
    </submittedName>
</protein>
<dbReference type="AlphaFoldDB" id="A0A662Z9L9"/>
<feature type="transmembrane region" description="Helical" evidence="1">
    <location>
        <begin position="131"/>
        <end position="149"/>
    </location>
</feature>
<proteinExistence type="predicted"/>
<evidence type="ECO:0000313" key="3">
    <source>
        <dbReference type="Proteomes" id="UP000243374"/>
    </source>
</evidence>
<organism evidence="2 3">
    <name type="scientific">Succinivibrio dextrinosolvens</name>
    <dbReference type="NCBI Taxonomy" id="83771"/>
    <lineage>
        <taxon>Bacteria</taxon>
        <taxon>Pseudomonadati</taxon>
        <taxon>Pseudomonadota</taxon>
        <taxon>Gammaproteobacteria</taxon>
        <taxon>Aeromonadales</taxon>
        <taxon>Succinivibrionaceae</taxon>
        <taxon>Succinivibrio</taxon>
    </lineage>
</organism>
<dbReference type="RefSeq" id="WP_074840825.1">
    <property type="nucleotide sequence ID" value="NZ_CP047056.1"/>
</dbReference>
<dbReference type="OrthoDB" id="9844458at2"/>
<sequence>MSNIPFEPKDGDYVSLIEKLGKTSIDEIKDEIAKSQKEHLHHAGVLNSPSIEENISLKNLNNSPEVSIDTSSRQNTISTKTYTKSENVSSLDIDSLVKKILRILLFIGFVFTAAITFFLAGSVDTDDKEIIILPFIFYIIFVAVISSRFNKKSPNRKVK</sequence>
<accession>A0A662Z9L9</accession>
<feature type="transmembrane region" description="Helical" evidence="1">
    <location>
        <begin position="100"/>
        <end position="119"/>
    </location>
</feature>
<evidence type="ECO:0000313" key="2">
    <source>
        <dbReference type="EMBL" id="SFK13786.1"/>
    </source>
</evidence>
<gene>
    <name evidence="2" type="ORF">SAMN04487865_102911</name>
</gene>
<keyword evidence="1" id="KW-0812">Transmembrane</keyword>
<keyword evidence="3" id="KW-1185">Reference proteome</keyword>
<name>A0A662Z9L9_9GAMM</name>
<dbReference type="Proteomes" id="UP000243374">
    <property type="component" value="Unassembled WGS sequence"/>
</dbReference>
<keyword evidence="1" id="KW-1133">Transmembrane helix</keyword>